<dbReference type="Proteomes" id="UP000765509">
    <property type="component" value="Unassembled WGS sequence"/>
</dbReference>
<protein>
    <submittedName>
        <fullName evidence="1">Uncharacterized protein</fullName>
    </submittedName>
</protein>
<gene>
    <name evidence="1" type="ORF">O181_109847</name>
</gene>
<accession>A0A9Q3JWX3</accession>
<dbReference type="EMBL" id="AVOT02085689">
    <property type="protein sequence ID" value="MBW0570132.1"/>
    <property type="molecule type" value="Genomic_DNA"/>
</dbReference>
<reference evidence="1" key="1">
    <citation type="submission" date="2021-03" db="EMBL/GenBank/DDBJ databases">
        <title>Draft genome sequence of rust myrtle Austropuccinia psidii MF-1, a brazilian biotype.</title>
        <authorList>
            <person name="Quecine M.C."/>
            <person name="Pachon D.M.R."/>
            <person name="Bonatelli M.L."/>
            <person name="Correr F.H."/>
            <person name="Franceschini L.M."/>
            <person name="Leite T.F."/>
            <person name="Margarido G.R.A."/>
            <person name="Almeida C.A."/>
            <person name="Ferrarezi J.A."/>
            <person name="Labate C.A."/>
        </authorList>
    </citation>
    <scope>NUCLEOTIDE SEQUENCE</scope>
    <source>
        <strain evidence="1">MF-1</strain>
    </source>
</reference>
<sequence>MEPSSQTQSQSSDDRKASRPMVFLKPYFLQGLAQPCLSQTLEKITNIEKLNSTNFSEWESSILMAFKVRDLECFLNPKWTSSFPEDAPPEELSFFCKSCKQTYFWLGSQLDKENLDKFFERYLTAHDPAVLWANINHHYVAESAENCGNLFMKIFGLKMDEGNVKETIVELRHLVNQLWVIGLELLQGDILIKVLAFFSLKIHPPSLHVVSNNVYHLTKISGKLLFLDSVLSEIELAVARHQEQVVPDPQALKVIGRRGKMCFDGKHNPLAPNFDSECFQLHPEKREAFNRRRLSKRDESGPRAFSVQALATVLGGQEDSAILNSGASYSLFKSSAPFIFFKQAKIPLFLADGSCIYVSGIGMVVVINHQNEPLHLKNSLVVPSINLCLIALSPFLKKECLLVGSRGGSVGL</sequence>
<evidence type="ECO:0000313" key="1">
    <source>
        <dbReference type="EMBL" id="MBW0570132.1"/>
    </source>
</evidence>
<name>A0A9Q3JWX3_9BASI</name>
<dbReference type="AlphaFoldDB" id="A0A9Q3JWX3"/>
<comment type="caution">
    <text evidence="1">The sequence shown here is derived from an EMBL/GenBank/DDBJ whole genome shotgun (WGS) entry which is preliminary data.</text>
</comment>
<proteinExistence type="predicted"/>
<keyword evidence="2" id="KW-1185">Reference proteome</keyword>
<organism evidence="1 2">
    <name type="scientific">Austropuccinia psidii MF-1</name>
    <dbReference type="NCBI Taxonomy" id="1389203"/>
    <lineage>
        <taxon>Eukaryota</taxon>
        <taxon>Fungi</taxon>
        <taxon>Dikarya</taxon>
        <taxon>Basidiomycota</taxon>
        <taxon>Pucciniomycotina</taxon>
        <taxon>Pucciniomycetes</taxon>
        <taxon>Pucciniales</taxon>
        <taxon>Sphaerophragmiaceae</taxon>
        <taxon>Austropuccinia</taxon>
    </lineage>
</organism>
<evidence type="ECO:0000313" key="2">
    <source>
        <dbReference type="Proteomes" id="UP000765509"/>
    </source>
</evidence>